<accession>A0ACB7HBD5</accession>
<sequence>MDLEEKSYKPEAGFEEDIREPLVDLSLTDSTELWLIQWPHNELPDFQGKEISISLHRDGCLGSFEGSSVGNISRRVSLVHYHDPKELEKQEAEKKSKRLYQMSAGSSLINSSNHSGTPSQSSRLRNSHSSRGHPASTHSSRHRSSLSEVGEQSSAKKRKHKHGLLMSTDQSTLDSGRGHSGYTFSGSSEHSDRGRLKEEIKTE</sequence>
<dbReference type="EMBL" id="CM004394">
    <property type="protein sequence ID" value="KAG8649486.1"/>
    <property type="molecule type" value="Genomic_DNA"/>
</dbReference>
<proteinExistence type="predicted"/>
<organism evidence="1 2">
    <name type="scientific">Manihot esculenta</name>
    <name type="common">Cassava</name>
    <name type="synonym">Jatropha manihot</name>
    <dbReference type="NCBI Taxonomy" id="3983"/>
    <lineage>
        <taxon>Eukaryota</taxon>
        <taxon>Viridiplantae</taxon>
        <taxon>Streptophyta</taxon>
        <taxon>Embryophyta</taxon>
        <taxon>Tracheophyta</taxon>
        <taxon>Spermatophyta</taxon>
        <taxon>Magnoliopsida</taxon>
        <taxon>eudicotyledons</taxon>
        <taxon>Gunneridae</taxon>
        <taxon>Pentapetalae</taxon>
        <taxon>rosids</taxon>
        <taxon>fabids</taxon>
        <taxon>Malpighiales</taxon>
        <taxon>Euphorbiaceae</taxon>
        <taxon>Crotonoideae</taxon>
        <taxon>Manihoteae</taxon>
        <taxon>Manihot</taxon>
    </lineage>
</organism>
<keyword evidence="2" id="KW-1185">Reference proteome</keyword>
<gene>
    <name evidence="1" type="ORF">MANES_08G100300v8</name>
</gene>
<comment type="caution">
    <text evidence="1">The sequence shown here is derived from an EMBL/GenBank/DDBJ whole genome shotgun (WGS) entry which is preliminary data.</text>
</comment>
<evidence type="ECO:0000313" key="1">
    <source>
        <dbReference type="EMBL" id="KAG8649486.1"/>
    </source>
</evidence>
<protein>
    <submittedName>
        <fullName evidence="1">Uncharacterized protein</fullName>
    </submittedName>
</protein>
<name>A0ACB7HBD5_MANES</name>
<dbReference type="Proteomes" id="UP000091857">
    <property type="component" value="Chromosome 8"/>
</dbReference>
<evidence type="ECO:0000313" key="2">
    <source>
        <dbReference type="Proteomes" id="UP000091857"/>
    </source>
</evidence>
<reference evidence="2" key="1">
    <citation type="journal article" date="2016" name="Nat. Biotechnol.">
        <title>Sequencing wild and cultivated cassava and related species reveals extensive interspecific hybridization and genetic diversity.</title>
        <authorList>
            <person name="Bredeson J.V."/>
            <person name="Lyons J.B."/>
            <person name="Prochnik S.E."/>
            <person name="Wu G.A."/>
            <person name="Ha C.M."/>
            <person name="Edsinger-Gonzales E."/>
            <person name="Grimwood J."/>
            <person name="Schmutz J."/>
            <person name="Rabbi I.Y."/>
            <person name="Egesi C."/>
            <person name="Nauluvula P."/>
            <person name="Lebot V."/>
            <person name="Ndunguru J."/>
            <person name="Mkamilo G."/>
            <person name="Bart R.S."/>
            <person name="Setter T.L."/>
            <person name="Gleadow R.M."/>
            <person name="Kulakow P."/>
            <person name="Ferguson M.E."/>
            <person name="Rounsley S."/>
            <person name="Rokhsar D.S."/>
        </authorList>
    </citation>
    <scope>NUCLEOTIDE SEQUENCE [LARGE SCALE GENOMIC DNA]</scope>
    <source>
        <strain evidence="2">cv. AM560-2</strain>
    </source>
</reference>